<keyword evidence="3" id="KW-1185">Reference proteome</keyword>
<comment type="caution">
    <text evidence="2">The sequence shown here is derived from an EMBL/GenBank/DDBJ whole genome shotgun (WGS) entry which is preliminary data.</text>
</comment>
<gene>
    <name evidence="2" type="ORF">J21TS7_31340</name>
</gene>
<reference evidence="2 3" key="1">
    <citation type="submission" date="2021-03" db="EMBL/GenBank/DDBJ databases">
        <title>Antimicrobial resistance genes in bacteria isolated from Japanese honey, and their potential for conferring macrolide and lincosamide resistance in the American foulbrood pathogen Paenibacillus larvae.</title>
        <authorList>
            <person name="Okamoto M."/>
            <person name="Kumagai M."/>
            <person name="Kanamori H."/>
            <person name="Takamatsu D."/>
        </authorList>
    </citation>
    <scope>NUCLEOTIDE SEQUENCE [LARGE SCALE GENOMIC DNA]</scope>
    <source>
        <strain evidence="2 3">J21TS7</strain>
    </source>
</reference>
<organism evidence="2 3">
    <name type="scientific">Paenibacillus cineris</name>
    <dbReference type="NCBI Taxonomy" id="237530"/>
    <lineage>
        <taxon>Bacteria</taxon>
        <taxon>Bacillati</taxon>
        <taxon>Bacillota</taxon>
        <taxon>Bacilli</taxon>
        <taxon>Bacillales</taxon>
        <taxon>Paenibacillaceae</taxon>
        <taxon>Paenibacillus</taxon>
    </lineage>
</organism>
<protein>
    <submittedName>
        <fullName evidence="2">Uncharacterized protein</fullName>
    </submittedName>
</protein>
<dbReference type="Proteomes" id="UP000676601">
    <property type="component" value="Unassembled WGS sequence"/>
</dbReference>
<name>A0ABQ4LED5_9BACL</name>
<evidence type="ECO:0000313" key="3">
    <source>
        <dbReference type="Proteomes" id="UP000676601"/>
    </source>
</evidence>
<sequence>MLKQRIVFQASDVKSNVKAEFYSFWQGKWNWMHVIVKTAALSGGCSRIFALFACIRFLIVFKPTVVQRFYMPFARR</sequence>
<feature type="transmembrane region" description="Helical" evidence="1">
    <location>
        <begin position="39"/>
        <end position="61"/>
    </location>
</feature>
<keyword evidence="1" id="KW-0472">Membrane</keyword>
<proteinExistence type="predicted"/>
<keyword evidence="1" id="KW-0812">Transmembrane</keyword>
<evidence type="ECO:0000313" key="2">
    <source>
        <dbReference type="EMBL" id="GIO54816.1"/>
    </source>
</evidence>
<keyword evidence="1" id="KW-1133">Transmembrane helix</keyword>
<dbReference type="EMBL" id="BORU01000001">
    <property type="protein sequence ID" value="GIO54816.1"/>
    <property type="molecule type" value="Genomic_DNA"/>
</dbReference>
<accession>A0ABQ4LED5</accession>
<evidence type="ECO:0000256" key="1">
    <source>
        <dbReference type="SAM" id="Phobius"/>
    </source>
</evidence>